<evidence type="ECO:0000313" key="2">
    <source>
        <dbReference type="Proteomes" id="UP001184150"/>
    </source>
</evidence>
<proteinExistence type="predicted"/>
<protein>
    <submittedName>
        <fullName evidence="1">Uncharacterized protein</fullName>
    </submittedName>
</protein>
<dbReference type="EMBL" id="JAVDRD010000009">
    <property type="protein sequence ID" value="MDR6512470.1"/>
    <property type="molecule type" value="Genomic_DNA"/>
</dbReference>
<evidence type="ECO:0000313" key="1">
    <source>
        <dbReference type="EMBL" id="MDR6512470.1"/>
    </source>
</evidence>
<organism evidence="1 2">
    <name type="scientific">Novosphingobium capsulatum</name>
    <dbReference type="NCBI Taxonomy" id="13688"/>
    <lineage>
        <taxon>Bacteria</taxon>
        <taxon>Pseudomonadati</taxon>
        <taxon>Pseudomonadota</taxon>
        <taxon>Alphaproteobacteria</taxon>
        <taxon>Sphingomonadales</taxon>
        <taxon>Sphingomonadaceae</taxon>
        <taxon>Novosphingobium</taxon>
    </lineage>
</organism>
<accession>A0ABU1MQ43</accession>
<gene>
    <name evidence="1" type="ORF">J2792_003353</name>
</gene>
<name>A0ABU1MQ43_9SPHN</name>
<dbReference type="Proteomes" id="UP001184150">
    <property type="component" value="Unassembled WGS sequence"/>
</dbReference>
<comment type="caution">
    <text evidence="1">The sequence shown here is derived from an EMBL/GenBank/DDBJ whole genome shotgun (WGS) entry which is preliminary data.</text>
</comment>
<sequence>MAESHSIYTARFPSTGRFKSGMSADMTQWRPQFQAALEKLAEISSAMDELGLNPPILVGGGAVELYTQGAINTGDFDLVTSQQSALESVMVEHGFVRPRGAGRLTRGWIHPSLKLGFEVVGSRLLDGHADTSLLQLIEVGAHGTVAVISIEDLIADRMGQYASGAAHDMIGQAQALFTLSEGLDTDYMERRIREETIDTYGVQDLKADARDDQS</sequence>
<keyword evidence="2" id="KW-1185">Reference proteome</keyword>
<reference evidence="1 2" key="1">
    <citation type="submission" date="2023-07" db="EMBL/GenBank/DDBJ databases">
        <title>Sorghum-associated microbial communities from plants grown in Nebraska, USA.</title>
        <authorList>
            <person name="Schachtman D."/>
        </authorList>
    </citation>
    <scope>NUCLEOTIDE SEQUENCE [LARGE SCALE GENOMIC DNA]</scope>
    <source>
        <strain evidence="1 2">DS1027</strain>
    </source>
</reference>